<dbReference type="Pfam" id="PF02811">
    <property type="entry name" value="PHP"/>
    <property type="match status" value="1"/>
</dbReference>
<dbReference type="SMART" id="SM00481">
    <property type="entry name" value="POLIIIAc"/>
    <property type="match status" value="1"/>
</dbReference>
<comment type="caution">
    <text evidence="8">The sequence shown here is derived from an EMBL/GenBank/DDBJ whole genome shotgun (WGS) entry which is preliminary data.</text>
</comment>
<evidence type="ECO:0000256" key="2">
    <source>
        <dbReference type="ARBA" id="ARBA00022679"/>
    </source>
</evidence>
<reference evidence="8" key="1">
    <citation type="journal article" date="2020" name="mSystems">
        <title>Genome- and Community-Level Interaction Insights into Carbon Utilization and Element Cycling Functions of Hydrothermarchaeota in Hydrothermal Sediment.</title>
        <authorList>
            <person name="Zhou Z."/>
            <person name="Liu Y."/>
            <person name="Xu W."/>
            <person name="Pan J."/>
            <person name="Luo Z.H."/>
            <person name="Li M."/>
        </authorList>
    </citation>
    <scope>NUCLEOTIDE SEQUENCE [LARGE SCALE GENOMIC DNA]</scope>
    <source>
        <strain evidence="8">SpSt-783</strain>
    </source>
</reference>
<evidence type="ECO:0000256" key="6">
    <source>
        <dbReference type="ARBA" id="ARBA00049244"/>
    </source>
</evidence>
<protein>
    <recommendedName>
        <fullName evidence="1">DNA-directed DNA polymerase</fullName>
        <ecNumber evidence="1">2.7.7.7</ecNumber>
    </recommendedName>
</protein>
<dbReference type="InterPro" id="IPR004013">
    <property type="entry name" value="PHP_dom"/>
</dbReference>
<keyword evidence="5" id="KW-0239">DNA-directed DNA polymerase</keyword>
<comment type="catalytic activity">
    <reaction evidence="6">
        <text>DNA(n) + a 2'-deoxyribonucleoside 5'-triphosphate = DNA(n+1) + diphosphate</text>
        <dbReference type="Rhea" id="RHEA:22508"/>
        <dbReference type="Rhea" id="RHEA-COMP:17339"/>
        <dbReference type="Rhea" id="RHEA-COMP:17340"/>
        <dbReference type="ChEBI" id="CHEBI:33019"/>
        <dbReference type="ChEBI" id="CHEBI:61560"/>
        <dbReference type="ChEBI" id="CHEBI:173112"/>
        <dbReference type="EC" id="2.7.7.7"/>
    </reaction>
</comment>
<evidence type="ECO:0000259" key="7">
    <source>
        <dbReference type="SMART" id="SM00481"/>
    </source>
</evidence>
<sequence length="925" mass="107909">MYIPLLYHSNYGYGGSDFRTLFETLKQYQIPACGIVDDTFFGLNEFLTYAREYGIKPIIGARILIQNQNTNPGSTWSRDFSPVDKKKLYLLVKNKAGYTNLCKILTWYGLKKLDFNFIKEHSSGLILLTNSLNLCNELSSAFTDIYFLLFSDSCFIPDKRIPLISANEIFYVNPGERIIYKLLSIIKKFKNEDGKKKISYLLKPDRFIKIYGTEPEVVKNLFRIAEQCTYIPEAESWIFPRTNKGLMEIIKARCHNLRNEEKRRLEFEYRVIKEMGFEPYFVLIYELKEFAKEMGIGMNVRGSAASSFILYLLGLSVVNPMKYRLPFERFLNQKRSEPPDIDVDVEYNQREYLLGEIYKKFGNDYVARISMVNRFQTRARFRDTARACGISPAEIKKIKEHLGEKLITEILKISEKIDNYPRYFSCHPSGIVITPEPVYRYVPLYFSPQGAITHFDKDGIGIMGLVKLDILGVRGFPELYLKKEGIDFDNQNVYRFISEAKTLGCFQIESPMVRQILKKIKPKHLMDIANAIAIIRPGPARGGMKERFLRRLNKEEKIDYPHSDLKDILKETFGIPVYQEQILNMAHRFAGFNLDDADLLRRAMTKERESNLMDGIRERFFSQARGLGYDEKEIERVWERISSFSSFGFNKAHSITYATLAYLSAYQKLYNPIEFFCRLLNNQGGYYPFYAYINEARRWGIKILEPDINKSEAGFTIENGCLRTGLGMIRNLSYTTIEKIINLRSFKTPEDFFILVQPDIEEGLSLIKSGAFNTFKEPWTKLYFKFKKSLYTKKSNFAGQVDFIKETIDTEYFSDFDASEKLRAQFSVLRFIPAQHILEFLYPERQKRISDINAPGRDFQLTCLVIAKRTILTRNRRLMSFYTMDDETGILESIVFKDLKNFEGEIPIMRIKGYLRDDFFYASVI</sequence>
<keyword evidence="2" id="KW-0808">Transferase</keyword>
<dbReference type="GO" id="GO:0003887">
    <property type="term" value="F:DNA-directed DNA polymerase activity"/>
    <property type="evidence" value="ECO:0007669"/>
    <property type="project" value="UniProtKB-KW"/>
</dbReference>
<dbReference type="InterPro" id="IPR029460">
    <property type="entry name" value="DNAPol_HHH"/>
</dbReference>
<feature type="domain" description="Polymerase/histidinol phosphatase N-terminal" evidence="7">
    <location>
        <begin position="3"/>
        <end position="67"/>
    </location>
</feature>
<keyword evidence="3" id="KW-0548">Nucleotidyltransferase</keyword>
<dbReference type="GO" id="GO:0008408">
    <property type="term" value="F:3'-5' exonuclease activity"/>
    <property type="evidence" value="ECO:0007669"/>
    <property type="project" value="InterPro"/>
</dbReference>
<keyword evidence="4" id="KW-0235">DNA replication</keyword>
<evidence type="ECO:0000256" key="5">
    <source>
        <dbReference type="ARBA" id="ARBA00022932"/>
    </source>
</evidence>
<proteinExistence type="predicted"/>
<dbReference type="EMBL" id="DTHJ01000176">
    <property type="protein sequence ID" value="HHS63551.1"/>
    <property type="molecule type" value="Genomic_DNA"/>
</dbReference>
<dbReference type="Gene3D" id="1.10.150.870">
    <property type="match status" value="1"/>
</dbReference>
<dbReference type="AlphaFoldDB" id="A0A7C6AGL5"/>
<organism evidence="8">
    <name type="scientific">candidate division WOR-3 bacterium</name>
    <dbReference type="NCBI Taxonomy" id="2052148"/>
    <lineage>
        <taxon>Bacteria</taxon>
        <taxon>Bacteria division WOR-3</taxon>
    </lineage>
</organism>
<dbReference type="NCBIfam" id="TIGR00594">
    <property type="entry name" value="polc"/>
    <property type="match status" value="1"/>
</dbReference>
<dbReference type="Pfam" id="PF14579">
    <property type="entry name" value="HHH_6"/>
    <property type="match status" value="1"/>
</dbReference>
<evidence type="ECO:0000256" key="4">
    <source>
        <dbReference type="ARBA" id="ARBA00022705"/>
    </source>
</evidence>
<dbReference type="Pfam" id="PF07733">
    <property type="entry name" value="DNA_pol3_alpha"/>
    <property type="match status" value="1"/>
</dbReference>
<dbReference type="Gene3D" id="3.20.20.140">
    <property type="entry name" value="Metal-dependent hydrolases"/>
    <property type="match status" value="1"/>
</dbReference>
<dbReference type="InterPro" id="IPR040982">
    <property type="entry name" value="DNA_pol3_finger"/>
</dbReference>
<evidence type="ECO:0000313" key="8">
    <source>
        <dbReference type="EMBL" id="HHS63551.1"/>
    </source>
</evidence>
<dbReference type="InterPro" id="IPR003141">
    <property type="entry name" value="Pol/His_phosphatase_N"/>
</dbReference>
<dbReference type="GO" id="GO:0006260">
    <property type="term" value="P:DNA replication"/>
    <property type="evidence" value="ECO:0007669"/>
    <property type="project" value="UniProtKB-KW"/>
</dbReference>
<dbReference type="InterPro" id="IPR011708">
    <property type="entry name" value="DNA_pol3_alpha_NTPase_dom"/>
</dbReference>
<dbReference type="PANTHER" id="PTHR32294">
    <property type="entry name" value="DNA POLYMERASE III SUBUNIT ALPHA"/>
    <property type="match status" value="1"/>
</dbReference>
<dbReference type="Pfam" id="PF17657">
    <property type="entry name" value="DNA_pol3_finger"/>
    <property type="match status" value="1"/>
</dbReference>
<dbReference type="EC" id="2.7.7.7" evidence="1"/>
<evidence type="ECO:0000256" key="1">
    <source>
        <dbReference type="ARBA" id="ARBA00012417"/>
    </source>
</evidence>
<dbReference type="InterPro" id="IPR004805">
    <property type="entry name" value="DnaE2/DnaE/PolC"/>
</dbReference>
<evidence type="ECO:0000256" key="3">
    <source>
        <dbReference type="ARBA" id="ARBA00022695"/>
    </source>
</evidence>
<name>A0A7C6AGL5_UNCW3</name>
<accession>A0A7C6AGL5</accession>
<gene>
    <name evidence="8" type="ORF">ENV70_08100</name>
</gene>